<evidence type="ECO:0000313" key="2">
    <source>
        <dbReference type="EMBL" id="KAG0567993.1"/>
    </source>
</evidence>
<feature type="transmembrane region" description="Helical" evidence="1">
    <location>
        <begin position="22"/>
        <end position="40"/>
    </location>
</feature>
<proteinExistence type="predicted"/>
<protein>
    <submittedName>
        <fullName evidence="2">Uncharacterized protein</fullName>
    </submittedName>
</protein>
<keyword evidence="1" id="KW-0812">Transmembrane</keyword>
<comment type="caution">
    <text evidence="2">The sequence shown here is derived from an EMBL/GenBank/DDBJ whole genome shotgun (WGS) entry which is preliminary data.</text>
</comment>
<keyword evidence="3" id="KW-1185">Reference proteome</keyword>
<name>A0A8T0H995_CERPU</name>
<sequence>MRLSVDHSKLSYRDWFEYFNELILAFILCSDCSVNLFFFGTEGRSSRSPWARDQDSSRTLARRPKIFLTRTTPMTRSS</sequence>
<gene>
    <name evidence="2" type="ORF">KC19_7G178000</name>
</gene>
<evidence type="ECO:0000313" key="3">
    <source>
        <dbReference type="Proteomes" id="UP000822688"/>
    </source>
</evidence>
<accession>A0A8T0H995</accession>
<dbReference type="Proteomes" id="UP000822688">
    <property type="component" value="Chromosome 7"/>
</dbReference>
<dbReference type="AlphaFoldDB" id="A0A8T0H995"/>
<organism evidence="2 3">
    <name type="scientific">Ceratodon purpureus</name>
    <name type="common">Fire moss</name>
    <name type="synonym">Dicranum purpureum</name>
    <dbReference type="NCBI Taxonomy" id="3225"/>
    <lineage>
        <taxon>Eukaryota</taxon>
        <taxon>Viridiplantae</taxon>
        <taxon>Streptophyta</taxon>
        <taxon>Embryophyta</taxon>
        <taxon>Bryophyta</taxon>
        <taxon>Bryophytina</taxon>
        <taxon>Bryopsida</taxon>
        <taxon>Dicranidae</taxon>
        <taxon>Pseudoditrichales</taxon>
        <taxon>Ditrichaceae</taxon>
        <taxon>Ceratodon</taxon>
    </lineage>
</organism>
<evidence type="ECO:0000256" key="1">
    <source>
        <dbReference type="SAM" id="Phobius"/>
    </source>
</evidence>
<keyword evidence="1" id="KW-1133">Transmembrane helix</keyword>
<keyword evidence="1" id="KW-0472">Membrane</keyword>
<reference evidence="2" key="1">
    <citation type="submission" date="2020-06" db="EMBL/GenBank/DDBJ databases">
        <title>WGS assembly of Ceratodon purpureus strain R40.</title>
        <authorList>
            <person name="Carey S.B."/>
            <person name="Jenkins J."/>
            <person name="Shu S."/>
            <person name="Lovell J.T."/>
            <person name="Sreedasyam A."/>
            <person name="Maumus F."/>
            <person name="Tiley G.P."/>
            <person name="Fernandez-Pozo N."/>
            <person name="Barry K."/>
            <person name="Chen C."/>
            <person name="Wang M."/>
            <person name="Lipzen A."/>
            <person name="Daum C."/>
            <person name="Saski C.A."/>
            <person name="Payton A.C."/>
            <person name="Mcbreen J.C."/>
            <person name="Conrad R.E."/>
            <person name="Kollar L.M."/>
            <person name="Olsson S."/>
            <person name="Huttunen S."/>
            <person name="Landis J.B."/>
            <person name="Wickett N.J."/>
            <person name="Johnson M.G."/>
            <person name="Rensing S.A."/>
            <person name="Grimwood J."/>
            <person name="Schmutz J."/>
            <person name="Mcdaniel S.F."/>
        </authorList>
    </citation>
    <scope>NUCLEOTIDE SEQUENCE</scope>
    <source>
        <strain evidence="2">R40</strain>
    </source>
</reference>
<dbReference type="EMBL" id="CM026428">
    <property type="protein sequence ID" value="KAG0567993.1"/>
    <property type="molecule type" value="Genomic_DNA"/>
</dbReference>